<dbReference type="PANTHER" id="PTHR10584:SF166">
    <property type="entry name" value="RIBOKINASE"/>
    <property type="match status" value="1"/>
</dbReference>
<dbReference type="CDD" id="cd01166">
    <property type="entry name" value="KdgK"/>
    <property type="match status" value="1"/>
</dbReference>
<dbReference type="GO" id="GO:0016301">
    <property type="term" value="F:kinase activity"/>
    <property type="evidence" value="ECO:0007669"/>
    <property type="project" value="UniProtKB-KW"/>
</dbReference>
<keyword evidence="2 4" id="KW-0418">Kinase</keyword>
<reference evidence="4 5" key="1">
    <citation type="submission" date="2018-06" db="EMBL/GenBank/DDBJ databases">
        <authorList>
            <consortium name="Pathogen Informatics"/>
            <person name="Doyle S."/>
        </authorList>
    </citation>
    <scope>NUCLEOTIDE SEQUENCE [LARGE SCALE GENOMIC DNA]</scope>
    <source>
        <strain evidence="4 5">NCTC10821</strain>
    </source>
</reference>
<gene>
    <name evidence="4" type="primary">ydjH_1</name>
    <name evidence="4" type="ORF">NCTC10821_01880</name>
</gene>
<dbReference type="OrthoDB" id="7946249at2"/>
<name>A0A378TC18_9MYCO</name>
<organism evidence="4 5">
    <name type="scientific">Mycolicibacterium tokaiense</name>
    <dbReference type="NCBI Taxonomy" id="39695"/>
    <lineage>
        <taxon>Bacteria</taxon>
        <taxon>Bacillati</taxon>
        <taxon>Actinomycetota</taxon>
        <taxon>Actinomycetes</taxon>
        <taxon>Mycobacteriales</taxon>
        <taxon>Mycobacteriaceae</taxon>
        <taxon>Mycolicibacterium</taxon>
    </lineage>
</organism>
<protein>
    <submittedName>
        <fullName evidence="4">Sugar kinase, ribokinase</fullName>
        <ecNumber evidence="4">2.7.1.-</ecNumber>
    </submittedName>
</protein>
<dbReference type="InterPro" id="IPR029056">
    <property type="entry name" value="Ribokinase-like"/>
</dbReference>
<accession>A0A378TC18</accession>
<evidence type="ECO:0000256" key="1">
    <source>
        <dbReference type="ARBA" id="ARBA00022679"/>
    </source>
</evidence>
<feature type="domain" description="Carbohydrate kinase PfkB" evidence="3">
    <location>
        <begin position="23"/>
        <end position="292"/>
    </location>
</feature>
<dbReference type="Proteomes" id="UP000254978">
    <property type="component" value="Unassembled WGS sequence"/>
</dbReference>
<dbReference type="SUPFAM" id="SSF53613">
    <property type="entry name" value="Ribokinase-like"/>
    <property type="match status" value="1"/>
</dbReference>
<dbReference type="Gene3D" id="3.40.1190.20">
    <property type="match status" value="1"/>
</dbReference>
<evidence type="ECO:0000259" key="3">
    <source>
        <dbReference type="Pfam" id="PF00294"/>
    </source>
</evidence>
<dbReference type="EMBL" id="UGQT01000001">
    <property type="protein sequence ID" value="STZ58368.1"/>
    <property type="molecule type" value="Genomic_DNA"/>
</dbReference>
<dbReference type="PANTHER" id="PTHR10584">
    <property type="entry name" value="SUGAR KINASE"/>
    <property type="match status" value="1"/>
</dbReference>
<dbReference type="Pfam" id="PF00294">
    <property type="entry name" value="PfkB"/>
    <property type="match status" value="1"/>
</dbReference>
<proteinExistence type="predicted"/>
<dbReference type="EC" id="2.7.1.-" evidence="4"/>
<dbReference type="AlphaFoldDB" id="A0A378TC18"/>
<sequence>MTVICLGAHILDILGRPVTDIPPGQGRRVLDEIKITAAGTAGGTAVDLAKLGARVASIGAVGDDAAGRMLRLLLEDHGVDTAGLAEKRGAATPSTILPIRPDGSRPALHAPGAMNRLTADDVDLDSVAHADALHIGGPDVLGDFAADALPRIAEHAGAHGTVVTMDLLSVGRADLLTDLADLWPQVHHFLPNDDQLRAITGSDDLTEAAEKLLALGVGTVVVTRGAQGALLVSGEGTHEVPALTVDVVDTTGCGDAFCAGYLVGLLSGEPLVDAARLGIAAASQVAQGLGSDAGIVDLASTEALRASVGRGGL</sequence>
<dbReference type="InterPro" id="IPR011611">
    <property type="entry name" value="PfkB_dom"/>
</dbReference>
<dbReference type="RefSeq" id="WP_115278235.1">
    <property type="nucleotide sequence ID" value="NZ_AP022600.1"/>
</dbReference>
<keyword evidence="5" id="KW-1185">Reference proteome</keyword>
<dbReference type="GO" id="GO:0005829">
    <property type="term" value="C:cytosol"/>
    <property type="evidence" value="ECO:0007669"/>
    <property type="project" value="TreeGrafter"/>
</dbReference>
<evidence type="ECO:0000313" key="4">
    <source>
        <dbReference type="EMBL" id="STZ58368.1"/>
    </source>
</evidence>
<evidence type="ECO:0000313" key="5">
    <source>
        <dbReference type="Proteomes" id="UP000254978"/>
    </source>
</evidence>
<evidence type="ECO:0000256" key="2">
    <source>
        <dbReference type="ARBA" id="ARBA00022777"/>
    </source>
</evidence>
<keyword evidence="1 4" id="KW-0808">Transferase</keyword>